<keyword evidence="3" id="KW-1185">Reference proteome</keyword>
<evidence type="ECO:0000313" key="2">
    <source>
        <dbReference type="EMBL" id="TFK79586.1"/>
    </source>
</evidence>
<evidence type="ECO:0008006" key="4">
    <source>
        <dbReference type="Google" id="ProtNLM"/>
    </source>
</evidence>
<dbReference type="AlphaFoldDB" id="A0A5C3NPV5"/>
<dbReference type="Proteomes" id="UP000308197">
    <property type="component" value="Unassembled WGS sequence"/>
</dbReference>
<organism evidence="2 3">
    <name type="scientific">Polyporus arcularius HHB13444</name>
    <dbReference type="NCBI Taxonomy" id="1314778"/>
    <lineage>
        <taxon>Eukaryota</taxon>
        <taxon>Fungi</taxon>
        <taxon>Dikarya</taxon>
        <taxon>Basidiomycota</taxon>
        <taxon>Agaricomycotina</taxon>
        <taxon>Agaricomycetes</taxon>
        <taxon>Polyporales</taxon>
        <taxon>Polyporaceae</taxon>
        <taxon>Polyporus</taxon>
    </lineage>
</organism>
<feature type="compositionally biased region" description="Low complexity" evidence="1">
    <location>
        <begin position="8"/>
        <end position="21"/>
    </location>
</feature>
<name>A0A5C3NPV5_9APHY</name>
<dbReference type="STRING" id="1314778.A0A5C3NPV5"/>
<sequence>MRPRPVLDNPVPDNPDNNDVPAHSDEADRRQLCRVNSCCCKYNTLSYGKGLRDAKLDNEDVILVLTNGLPPSYSQLIVNLNSTPPSELTIDYVTARLLNEEAHQLAANPGAAQQAQTTAAFHAAPHPCTPIEEMMCFNCGKKGHY</sequence>
<reference evidence="2 3" key="1">
    <citation type="journal article" date="2019" name="Nat. Ecol. Evol.">
        <title>Megaphylogeny resolves global patterns of mushroom evolution.</title>
        <authorList>
            <person name="Varga T."/>
            <person name="Krizsan K."/>
            <person name="Foldi C."/>
            <person name="Dima B."/>
            <person name="Sanchez-Garcia M."/>
            <person name="Sanchez-Ramirez S."/>
            <person name="Szollosi G.J."/>
            <person name="Szarkandi J.G."/>
            <person name="Papp V."/>
            <person name="Albert L."/>
            <person name="Andreopoulos W."/>
            <person name="Angelini C."/>
            <person name="Antonin V."/>
            <person name="Barry K.W."/>
            <person name="Bougher N.L."/>
            <person name="Buchanan P."/>
            <person name="Buyck B."/>
            <person name="Bense V."/>
            <person name="Catcheside P."/>
            <person name="Chovatia M."/>
            <person name="Cooper J."/>
            <person name="Damon W."/>
            <person name="Desjardin D."/>
            <person name="Finy P."/>
            <person name="Geml J."/>
            <person name="Haridas S."/>
            <person name="Hughes K."/>
            <person name="Justo A."/>
            <person name="Karasinski D."/>
            <person name="Kautmanova I."/>
            <person name="Kiss B."/>
            <person name="Kocsube S."/>
            <person name="Kotiranta H."/>
            <person name="LaButti K.M."/>
            <person name="Lechner B.E."/>
            <person name="Liimatainen K."/>
            <person name="Lipzen A."/>
            <person name="Lukacs Z."/>
            <person name="Mihaltcheva S."/>
            <person name="Morgado L.N."/>
            <person name="Niskanen T."/>
            <person name="Noordeloos M.E."/>
            <person name="Ohm R.A."/>
            <person name="Ortiz-Santana B."/>
            <person name="Ovrebo C."/>
            <person name="Racz N."/>
            <person name="Riley R."/>
            <person name="Savchenko A."/>
            <person name="Shiryaev A."/>
            <person name="Soop K."/>
            <person name="Spirin V."/>
            <person name="Szebenyi C."/>
            <person name="Tomsovsky M."/>
            <person name="Tulloss R.E."/>
            <person name="Uehling J."/>
            <person name="Grigoriev I.V."/>
            <person name="Vagvolgyi C."/>
            <person name="Papp T."/>
            <person name="Martin F.M."/>
            <person name="Miettinen O."/>
            <person name="Hibbett D.S."/>
            <person name="Nagy L.G."/>
        </authorList>
    </citation>
    <scope>NUCLEOTIDE SEQUENCE [LARGE SCALE GENOMIC DNA]</scope>
    <source>
        <strain evidence="2 3">HHB13444</strain>
    </source>
</reference>
<gene>
    <name evidence="2" type="ORF">K466DRAFT_505324</name>
</gene>
<evidence type="ECO:0000313" key="3">
    <source>
        <dbReference type="Proteomes" id="UP000308197"/>
    </source>
</evidence>
<dbReference type="InParanoid" id="A0A5C3NPV5"/>
<evidence type="ECO:0000256" key="1">
    <source>
        <dbReference type="SAM" id="MobiDB-lite"/>
    </source>
</evidence>
<protein>
    <recommendedName>
        <fullName evidence="4">CCHC-type domain-containing protein</fullName>
    </recommendedName>
</protein>
<proteinExistence type="predicted"/>
<dbReference type="EMBL" id="ML211990">
    <property type="protein sequence ID" value="TFK79586.1"/>
    <property type="molecule type" value="Genomic_DNA"/>
</dbReference>
<feature type="region of interest" description="Disordered" evidence="1">
    <location>
        <begin position="1"/>
        <end position="26"/>
    </location>
</feature>
<accession>A0A5C3NPV5</accession>